<feature type="transmembrane region" description="Helical" evidence="13">
    <location>
        <begin position="446"/>
        <end position="466"/>
    </location>
</feature>
<dbReference type="InterPro" id="IPR004841">
    <property type="entry name" value="AA-permease/SLC12A_dom"/>
</dbReference>
<keyword evidence="6" id="KW-0769">Symport</keyword>
<dbReference type="FunFam" id="1.20.1740.10:FF:000021">
    <property type="entry name" value="Cation-chloride cotransporter 1"/>
    <property type="match status" value="1"/>
</dbReference>
<feature type="transmembrane region" description="Helical" evidence="13">
    <location>
        <begin position="142"/>
        <end position="163"/>
    </location>
</feature>
<feature type="transmembrane region" description="Helical" evidence="13">
    <location>
        <begin position="501"/>
        <end position="519"/>
    </location>
</feature>
<keyword evidence="7" id="KW-0630">Potassium</keyword>
<feature type="transmembrane region" description="Helical" evidence="13">
    <location>
        <begin position="178"/>
        <end position="200"/>
    </location>
</feature>
<evidence type="ECO:0000256" key="6">
    <source>
        <dbReference type="ARBA" id="ARBA00022847"/>
    </source>
</evidence>
<keyword evidence="10 13" id="KW-0472">Membrane</keyword>
<keyword evidence="5 13" id="KW-0812">Transmembrane</keyword>
<accession>A0A4D6NL68</accession>
<evidence type="ECO:0000313" key="17">
    <source>
        <dbReference type="Proteomes" id="UP000501690"/>
    </source>
</evidence>
<dbReference type="Pfam" id="PF00324">
    <property type="entry name" value="AA_permease"/>
    <property type="match status" value="1"/>
</dbReference>
<evidence type="ECO:0000259" key="14">
    <source>
        <dbReference type="Pfam" id="PF00324"/>
    </source>
</evidence>
<dbReference type="InterPro" id="IPR004842">
    <property type="entry name" value="SLC12A_fam"/>
</dbReference>
<keyword evidence="3" id="KW-0813">Transport</keyword>
<evidence type="ECO:0000256" key="4">
    <source>
        <dbReference type="ARBA" id="ARBA00022538"/>
    </source>
</evidence>
<keyword evidence="9" id="KW-0406">Ion transport</keyword>
<feature type="transmembrane region" description="Helical" evidence="13">
    <location>
        <begin position="221"/>
        <end position="242"/>
    </location>
</feature>
<evidence type="ECO:0000313" key="16">
    <source>
        <dbReference type="EMBL" id="QCE13681.1"/>
    </source>
</evidence>
<evidence type="ECO:0000256" key="11">
    <source>
        <dbReference type="ARBA" id="ARBA00023180"/>
    </source>
</evidence>
<protein>
    <submittedName>
        <fullName evidence="16">Solute carrier family 12</fullName>
    </submittedName>
</protein>
<evidence type="ECO:0000256" key="13">
    <source>
        <dbReference type="SAM" id="Phobius"/>
    </source>
</evidence>
<dbReference type="AlphaFoldDB" id="A0A4D6NL68"/>
<dbReference type="Gene3D" id="1.20.1740.10">
    <property type="entry name" value="Amino acid/polyamine transporter I"/>
    <property type="match status" value="1"/>
</dbReference>
<comment type="subcellular location">
    <subcellularLocation>
        <location evidence="1">Membrane</location>
        <topology evidence="1">Multi-pass membrane protein</topology>
    </subcellularLocation>
</comment>
<evidence type="ECO:0000256" key="8">
    <source>
        <dbReference type="ARBA" id="ARBA00022989"/>
    </source>
</evidence>
<evidence type="ECO:0000256" key="10">
    <source>
        <dbReference type="ARBA" id="ARBA00023136"/>
    </source>
</evidence>
<evidence type="ECO:0000256" key="3">
    <source>
        <dbReference type="ARBA" id="ARBA00022448"/>
    </source>
</evidence>
<keyword evidence="8 13" id="KW-1133">Transmembrane helix</keyword>
<dbReference type="NCBIfam" id="TIGR00930">
    <property type="entry name" value="2a30"/>
    <property type="match status" value="1"/>
</dbReference>
<name>A0A4D6NL68_VIGUN</name>
<feature type="compositionally biased region" description="Low complexity" evidence="12">
    <location>
        <begin position="81"/>
        <end position="90"/>
    </location>
</feature>
<dbReference type="PANTHER" id="PTHR11827">
    <property type="entry name" value="SOLUTE CARRIER FAMILY 12, CATION COTRANSPORTERS"/>
    <property type="match status" value="1"/>
</dbReference>
<sequence>MDRENGDGDIEGGGGDDGFRSGGKYRPVLANDRAVLEMSSIDPGSASSSASAFTDIPPNLRKVKTSLRGSSDAKEGNASHQQQPNGSQQQESKLELFGFDSLVNILGLKSMTGEQAAQPSSPRDGEDISITAGLPKPAAPKLGTMMGVFIPCIQSILGIIYYIRFSWIVGMAGVGQTLLLVSLCGACTFLTSISLSAIATNGAMKGGGPYYLIGRALGPEVGVSIGLCFFLGNAVAGALYVLGAVETFLKAVPAAGIFREAVTQVNGTAVAQPIESPSSHDLQIYGIVLTILLCFIVFGGVKMINRVAPAFLIPVLFSVICIFLGIFAARKDHPIEGITGLNSQTFRDNWSSDYQKTNEAGIPQPDGSVTWDFNSLVGLFFPAVTGIMAGSNRSSSLKDTQRSIPVGTLAATLATTCLYFVSLVLFGSVATREKLLTDRLLTATVAWPFPSLIKIGIILSTMGAALQSLTGAPRLLAAIANDDILPILNYFKAADGGEPHVATLFTAFLCIGCVVIGNLDLITPTVTMFFLLCYTGVNLSCFLLDLLDAPSWRPRWKFHHWSMSLVGALLCIVIMFLISWSFTVVSLALASLIYKYVSIKGKAGDWGDGFKSAYFQLALRSLRSLGASQVHPKNWYPIPLIFCRPWGKLPENVPCHPKLADFANCMKKKGRGMSIFVSILDGDYHERAEDAKTACKQLSTYIDYKNCEGVAEIVVAPNMSEGFRGIIQTMGLGNLKPNIVVMRYPEIWRKENLTEIPATFVGIINDCIVANKAVVIVKGLDEWPNEYQRQYGTIDLYWIVRDGGLMLLLSQLLLTKASFENCKIQVFCIAEDDGDAEGLKADVKKFLYDLRMQAEVFVITMKWDAQMEGGGGSPQDESSDAFNSAKQRIDDYLTQMKVRAQKEGTPLMADGKTVVVNEKQVEKFLYTTLKLNSIILRYSRMAAVVLVSLPPPPVSHPGYFYMEYMDLLLENVPRILIVRGYRRDVVTLFT</sequence>
<evidence type="ECO:0000256" key="9">
    <source>
        <dbReference type="ARBA" id="ARBA00023065"/>
    </source>
</evidence>
<comment type="similarity">
    <text evidence="2">Belongs to the SLC12A transporter family.</text>
</comment>
<dbReference type="EMBL" id="CP039355">
    <property type="protein sequence ID" value="QCE13681.1"/>
    <property type="molecule type" value="Genomic_DNA"/>
</dbReference>
<evidence type="ECO:0000256" key="2">
    <source>
        <dbReference type="ARBA" id="ARBA00010593"/>
    </source>
</evidence>
<gene>
    <name evidence="16" type="ORF">DEO72_LG11g676</name>
</gene>
<dbReference type="OrthoDB" id="2020542at2759"/>
<dbReference type="GO" id="GO:0015379">
    <property type="term" value="F:potassium:chloride symporter activity"/>
    <property type="evidence" value="ECO:0007669"/>
    <property type="project" value="UniProtKB-ARBA"/>
</dbReference>
<dbReference type="PANTHER" id="PTHR11827:SF100">
    <property type="entry name" value="CATION-CHLORIDE COTRANSPORTER 1"/>
    <property type="match status" value="1"/>
</dbReference>
<dbReference type="GO" id="GO:0016020">
    <property type="term" value="C:membrane"/>
    <property type="evidence" value="ECO:0007669"/>
    <property type="project" value="UniProtKB-SubCell"/>
</dbReference>
<feature type="transmembrane region" description="Helical" evidence="13">
    <location>
        <begin position="565"/>
        <end position="594"/>
    </location>
</feature>
<evidence type="ECO:0000256" key="1">
    <source>
        <dbReference type="ARBA" id="ARBA00004141"/>
    </source>
</evidence>
<keyword evidence="11" id="KW-0325">Glycoprotein</keyword>
<dbReference type="InterPro" id="IPR018491">
    <property type="entry name" value="SLC12_C"/>
</dbReference>
<dbReference type="Proteomes" id="UP000501690">
    <property type="component" value="Linkage Group LG11"/>
</dbReference>
<keyword evidence="17" id="KW-1185">Reference proteome</keyword>
<keyword evidence="4" id="KW-0633">Potassium transport</keyword>
<reference evidence="16 17" key="1">
    <citation type="submission" date="2019-04" db="EMBL/GenBank/DDBJ databases">
        <title>An improved genome assembly and genetic linkage map for asparagus bean, Vigna unguiculata ssp. sesquipedialis.</title>
        <authorList>
            <person name="Xia Q."/>
            <person name="Zhang R."/>
            <person name="Dong Y."/>
        </authorList>
    </citation>
    <scope>NUCLEOTIDE SEQUENCE [LARGE SCALE GENOMIC DNA]</scope>
    <source>
        <tissue evidence="16">Leaf</tissue>
    </source>
</reference>
<proteinExistence type="inferred from homology"/>
<feature type="region of interest" description="Disordered" evidence="12">
    <location>
        <begin position="41"/>
        <end position="91"/>
    </location>
</feature>
<evidence type="ECO:0000256" key="12">
    <source>
        <dbReference type="SAM" id="MobiDB-lite"/>
    </source>
</evidence>
<feature type="transmembrane region" description="Helical" evidence="13">
    <location>
        <begin position="404"/>
        <end position="426"/>
    </location>
</feature>
<evidence type="ECO:0000259" key="15">
    <source>
        <dbReference type="Pfam" id="PF03522"/>
    </source>
</evidence>
<organism evidence="16 17">
    <name type="scientific">Vigna unguiculata</name>
    <name type="common">Cowpea</name>
    <dbReference type="NCBI Taxonomy" id="3917"/>
    <lineage>
        <taxon>Eukaryota</taxon>
        <taxon>Viridiplantae</taxon>
        <taxon>Streptophyta</taxon>
        <taxon>Embryophyta</taxon>
        <taxon>Tracheophyta</taxon>
        <taxon>Spermatophyta</taxon>
        <taxon>Magnoliopsida</taxon>
        <taxon>eudicotyledons</taxon>
        <taxon>Gunneridae</taxon>
        <taxon>Pentapetalae</taxon>
        <taxon>rosids</taxon>
        <taxon>fabids</taxon>
        <taxon>Fabales</taxon>
        <taxon>Fabaceae</taxon>
        <taxon>Papilionoideae</taxon>
        <taxon>50 kb inversion clade</taxon>
        <taxon>NPAAA clade</taxon>
        <taxon>indigoferoid/millettioid clade</taxon>
        <taxon>Phaseoleae</taxon>
        <taxon>Vigna</taxon>
    </lineage>
</organism>
<dbReference type="Pfam" id="PF03522">
    <property type="entry name" value="SLC12"/>
    <property type="match status" value="2"/>
</dbReference>
<feature type="transmembrane region" description="Helical" evidence="13">
    <location>
        <begin position="308"/>
        <end position="329"/>
    </location>
</feature>
<evidence type="ECO:0000256" key="7">
    <source>
        <dbReference type="ARBA" id="ARBA00022958"/>
    </source>
</evidence>
<dbReference type="Gramene" id="Vigun09g048300.3.v1.2">
    <property type="protein sequence ID" value="Vigun09g048300.3.v1.2"/>
    <property type="gene ID" value="Vigun09g048300.v1.2"/>
</dbReference>
<evidence type="ECO:0000256" key="5">
    <source>
        <dbReference type="ARBA" id="ARBA00022692"/>
    </source>
</evidence>
<feature type="transmembrane region" description="Helical" evidence="13">
    <location>
        <begin position="282"/>
        <end position="301"/>
    </location>
</feature>
<feature type="domain" description="SLC12A transporter C-terminal" evidence="15">
    <location>
        <begin position="789"/>
        <end position="989"/>
    </location>
</feature>
<feature type="region of interest" description="Disordered" evidence="12">
    <location>
        <begin position="1"/>
        <end position="25"/>
    </location>
</feature>
<dbReference type="Gramene" id="Vigun09g048300.2.v1.2">
    <property type="protein sequence ID" value="Vigun09g048300.2.v1.2"/>
    <property type="gene ID" value="Vigun09g048300.v1.2"/>
</dbReference>
<dbReference type="Gramene" id="Vigun09g048300.1.v1.2">
    <property type="protein sequence ID" value="Vigun09g048300.1.v1.2"/>
    <property type="gene ID" value="Vigun09g048300.v1.2"/>
</dbReference>
<feature type="domain" description="SLC12A transporter C-terminal" evidence="15">
    <location>
        <begin position="657"/>
        <end position="778"/>
    </location>
</feature>
<feature type="domain" description="Amino acid permease/ SLC12A" evidence="14">
    <location>
        <begin position="147"/>
        <end position="616"/>
    </location>
</feature>